<sequence>MVSEETKSKAGPFGNEGRRVVLLVTAPVGLSFELIFRWTGFQAPQSPPIDWSSHENSALPDLASRLKFTTHYALCVIDCNIWESTSVSLLEKFKEARFWDHPGDYTMMAPSRSSRSNSSGIPVSANACVIWDEEDIRYIDSGEVIGRTDMSNGEITRDYRKLRQDWKYMPVYWNCHDLAIRLAYIIIRPSVDVLRTLKELMRLLHRACYNEIGWESTAVFKVAVSGWTATALGMIASAPPLIIAGAGVYMVAWSVGFFGGLKQGTRYQFMIKLEEKFPQLKSLHD</sequence>
<evidence type="ECO:0000256" key="1">
    <source>
        <dbReference type="SAM" id="Phobius"/>
    </source>
</evidence>
<protein>
    <submittedName>
        <fullName evidence="2">Uncharacterized protein</fullName>
    </submittedName>
</protein>
<keyword evidence="1" id="KW-0472">Membrane</keyword>
<keyword evidence="1" id="KW-1133">Transmembrane helix</keyword>
<evidence type="ECO:0000313" key="2">
    <source>
        <dbReference type="EMBL" id="QYT05318.1"/>
    </source>
</evidence>
<organism evidence="2 3">
    <name type="scientific">Trichoderma simmonsii</name>
    <dbReference type="NCBI Taxonomy" id="1491479"/>
    <lineage>
        <taxon>Eukaryota</taxon>
        <taxon>Fungi</taxon>
        <taxon>Dikarya</taxon>
        <taxon>Ascomycota</taxon>
        <taxon>Pezizomycotina</taxon>
        <taxon>Sordariomycetes</taxon>
        <taxon>Hypocreomycetidae</taxon>
        <taxon>Hypocreales</taxon>
        <taxon>Hypocreaceae</taxon>
        <taxon>Trichoderma</taxon>
    </lineage>
</organism>
<keyword evidence="3" id="KW-1185">Reference proteome</keyword>
<dbReference type="EMBL" id="CP075870">
    <property type="protein sequence ID" value="QYT05318.1"/>
    <property type="molecule type" value="Genomic_DNA"/>
</dbReference>
<proteinExistence type="predicted"/>
<keyword evidence="1" id="KW-0812">Transmembrane</keyword>
<dbReference type="AlphaFoldDB" id="A0A8G0PLS5"/>
<name>A0A8G0PLS5_9HYPO</name>
<gene>
    <name evidence="2" type="ORF">H0G86_012214</name>
</gene>
<feature type="transmembrane region" description="Helical" evidence="1">
    <location>
        <begin position="241"/>
        <end position="261"/>
    </location>
</feature>
<dbReference type="Proteomes" id="UP000826661">
    <property type="component" value="Chromosome VII"/>
</dbReference>
<evidence type="ECO:0000313" key="3">
    <source>
        <dbReference type="Proteomes" id="UP000826661"/>
    </source>
</evidence>
<accession>A0A8G0PLS5</accession>
<reference evidence="2 3" key="1">
    <citation type="journal article" date="2021" name="BMC Genomics">
        <title>Telomere-to-telomere genome assembly of asparaginase-producing Trichoderma simmonsii.</title>
        <authorList>
            <person name="Chung D."/>
            <person name="Kwon Y.M."/>
            <person name="Yang Y."/>
        </authorList>
    </citation>
    <scope>NUCLEOTIDE SEQUENCE [LARGE SCALE GENOMIC DNA]</scope>
    <source>
        <strain evidence="2 3">GH-Sj1</strain>
    </source>
</reference>